<name>A0ABT3GYK4_9RHOB</name>
<dbReference type="RefSeq" id="WP_264505598.1">
    <property type="nucleotide sequence ID" value="NZ_JAPDFL010000001.1"/>
</dbReference>
<evidence type="ECO:0008006" key="3">
    <source>
        <dbReference type="Google" id="ProtNLM"/>
    </source>
</evidence>
<dbReference type="Gene3D" id="4.10.410.40">
    <property type="match status" value="1"/>
</dbReference>
<keyword evidence="2" id="KW-1185">Reference proteome</keyword>
<evidence type="ECO:0000313" key="1">
    <source>
        <dbReference type="EMBL" id="MCW1932612.1"/>
    </source>
</evidence>
<reference evidence="1 2" key="1">
    <citation type="submission" date="2022-10" db="EMBL/GenBank/DDBJ databases">
        <title>Pararhodobacter sp. nov., isolated from marine algae.</title>
        <authorList>
            <person name="Choi B.J."/>
            <person name="Kim J.M."/>
            <person name="Lee J.K."/>
            <person name="Choi D.G."/>
            <person name="Jeon C.O."/>
        </authorList>
    </citation>
    <scope>NUCLEOTIDE SEQUENCE [LARGE SCALE GENOMIC DNA]</scope>
    <source>
        <strain evidence="1 2">ZQ420</strain>
    </source>
</reference>
<sequence>MPQTAFAGDIAYDWELWIGRTVAETTTWTQILGFEALPFPDQTPEDVDVTHMQSPGRTRETIPGLLPVADWSQEKQLWPGSAGDTLLDTLAGLTEAGTKEDVLFEFNLDPAGTSIRRTYRGYVNNYIPTGTVGDKAMGALSAKIMERQASNTRTIA</sequence>
<gene>
    <name evidence="1" type="ORF">OKW52_10180</name>
</gene>
<dbReference type="EMBL" id="JAPDFL010000001">
    <property type="protein sequence ID" value="MCW1932612.1"/>
    <property type="molecule type" value="Genomic_DNA"/>
</dbReference>
<accession>A0ABT3GYK4</accession>
<dbReference type="Proteomes" id="UP001208938">
    <property type="component" value="Unassembled WGS sequence"/>
</dbReference>
<evidence type="ECO:0000313" key="2">
    <source>
        <dbReference type="Proteomes" id="UP001208938"/>
    </source>
</evidence>
<comment type="caution">
    <text evidence="1">The sequence shown here is derived from an EMBL/GenBank/DDBJ whole genome shotgun (WGS) entry which is preliminary data.</text>
</comment>
<organism evidence="1 2">
    <name type="scientific">Pararhodobacter zhoushanensis</name>
    <dbReference type="NCBI Taxonomy" id="2479545"/>
    <lineage>
        <taxon>Bacteria</taxon>
        <taxon>Pseudomonadati</taxon>
        <taxon>Pseudomonadota</taxon>
        <taxon>Alphaproteobacteria</taxon>
        <taxon>Rhodobacterales</taxon>
        <taxon>Paracoccaceae</taxon>
        <taxon>Pararhodobacter</taxon>
    </lineage>
</organism>
<proteinExistence type="predicted"/>
<protein>
    <recommendedName>
        <fullName evidence="3">Polyketide cyclase / dehydrase and lipid transport</fullName>
    </recommendedName>
</protein>